<dbReference type="EMBL" id="FOXH01000002">
    <property type="protein sequence ID" value="SFP33504.1"/>
    <property type="molecule type" value="Genomic_DNA"/>
</dbReference>
<reference evidence="1 2" key="1">
    <citation type="submission" date="2016-10" db="EMBL/GenBank/DDBJ databases">
        <authorList>
            <person name="de Groot N.N."/>
        </authorList>
    </citation>
    <scope>NUCLEOTIDE SEQUENCE [LARGE SCALE GENOMIC DNA]</scope>
    <source>
        <strain evidence="2">E92,LMG 26720,CCM 7988</strain>
    </source>
</reference>
<evidence type="ECO:0000313" key="1">
    <source>
        <dbReference type="EMBL" id="SFP33504.1"/>
    </source>
</evidence>
<accession>A0A1I5PHD7</accession>
<dbReference type="STRING" id="1079859.SAMN04515674_102483"/>
<evidence type="ECO:0008006" key="3">
    <source>
        <dbReference type="Google" id="ProtNLM"/>
    </source>
</evidence>
<gene>
    <name evidence="1" type="ORF">SAMN04515674_102483</name>
</gene>
<organism evidence="1 2">
    <name type="scientific">Pseudarcicella hirudinis</name>
    <dbReference type="NCBI Taxonomy" id="1079859"/>
    <lineage>
        <taxon>Bacteria</taxon>
        <taxon>Pseudomonadati</taxon>
        <taxon>Bacteroidota</taxon>
        <taxon>Cytophagia</taxon>
        <taxon>Cytophagales</taxon>
        <taxon>Flectobacillaceae</taxon>
        <taxon>Pseudarcicella</taxon>
    </lineage>
</organism>
<dbReference type="RefSeq" id="WP_143095156.1">
    <property type="nucleotide sequence ID" value="NZ_FOXH01000002.1"/>
</dbReference>
<protein>
    <recommendedName>
        <fullName evidence="3">Surface antigen variable number repeat-containing protein</fullName>
    </recommendedName>
</protein>
<proteinExistence type="predicted"/>
<sequence length="630" mass="73231">MSKCLPQISTNFRYFIILIGLLHTLPSHAQLVSTVDSSRVNTFKSEKDSLLYSKIKSRLSKNKIMSQIYDALFRDIYNKNANNQQVNQIEENPFKNFEGKVIRKIYIKRLKVFGETIYDTTKKARGLDDVLNRLHKDTRENVIRKSFLMFDVGDIINPDRLRDNERLMRQSSILHDARILVIPDEQFPNLVDLLVITQDVWSLLPDMEFGGFGRFAVGINQVNFQGLGHSWKNTVYYNNGQDKKFEYATRYTVPYIGRSFVTGQLDLIFRRELMQNSIRFFRPFLTPDMKIAGGFEFSRYAYTKWQTLDANGRVLKINDTTVFTFPITYNYTDLWLAHAFKLSFLDKENQKRSRLVLSMRYSNYVYTERPYVTKDTNQLYRNHQDILFGMGFSSRRYKRDILIYGLGRTEDVPYGYLASFVAGWENSQLWRRFYSGIKLAKGEYFNGGYFYGLINAGGYTDGTSVFSLETNYFSHLHKIGKSQIRHFVTLRYAAGNNRYTGEFIDLNDNNGISSISSDRLRGIKRLVLSYQAVIFSRVSFVGFRVAPFFFADLGMVNIKEKALLSSPVYSGFGIGFRFRNENLTFNTFQIRLGLYPNIPDVSTFNFTFGDVPTLRLKDFDISAPEIVPFK</sequence>
<dbReference type="AlphaFoldDB" id="A0A1I5PHD7"/>
<evidence type="ECO:0000313" key="2">
    <source>
        <dbReference type="Proteomes" id="UP000199306"/>
    </source>
</evidence>
<dbReference type="Proteomes" id="UP000199306">
    <property type="component" value="Unassembled WGS sequence"/>
</dbReference>
<dbReference type="OrthoDB" id="609711at2"/>
<keyword evidence="2" id="KW-1185">Reference proteome</keyword>
<name>A0A1I5PHD7_9BACT</name>